<dbReference type="KEGG" id="mdu:MDUV_04630"/>
<dbReference type="EMBL" id="AP022563">
    <property type="protein sequence ID" value="BBX15603.1"/>
    <property type="molecule type" value="Genomic_DNA"/>
</dbReference>
<dbReference type="AlphaFoldDB" id="A0A7I7JUY6"/>
<evidence type="ECO:0000256" key="1">
    <source>
        <dbReference type="ARBA" id="ARBA00010982"/>
    </source>
</evidence>
<dbReference type="InterPro" id="IPR016039">
    <property type="entry name" value="Thiolase-like"/>
</dbReference>
<dbReference type="GO" id="GO:0016747">
    <property type="term" value="F:acyltransferase activity, transferring groups other than amino-acyl groups"/>
    <property type="evidence" value="ECO:0007669"/>
    <property type="project" value="InterPro"/>
</dbReference>
<evidence type="ECO:0000313" key="5">
    <source>
        <dbReference type="EMBL" id="BBX15603.1"/>
    </source>
</evidence>
<dbReference type="PIRSF" id="PIRSF000429">
    <property type="entry name" value="Ac-CoA_Ac_transf"/>
    <property type="match status" value="1"/>
</dbReference>
<comment type="similarity">
    <text evidence="1 4">Belongs to the thiolase-like superfamily. Thiolase family.</text>
</comment>
<gene>
    <name evidence="5" type="ORF">MDUV_04630</name>
</gene>
<sequence>MRETVIVGAVRTPVGKRNGGLSEQHAADLSALVLNELVERTGVDTDVIDDVIWGCVSQVGDQSSNIGRYAVLAAGWPEHIPGTTVNRACGSSQQALDFAVQAVMSGQQDLVVAGGVEVMSRVPLGAARATGMPYGPKVLARYDDFSFNQGISAEMISQQWGFSRTRLDEYSAQSHERAAAAQDAGAFKEQIVPVFTDGGIVTDDEGIRRGTTAEKLAGLKPAFTDDGVIHAGNSSQISDGAAALLVTTAENAVNLGMTPLVRYRAGAVTGADPKLMLTGPIPATEKVLHKAGVTLDEIGVFEVNEAFAPVPLAWLADTGADEAKLNPLGGAIALGHPLGASGAVLMTRMIHHMRDNAIRYGLQTMCEGGGTANATIVELVA</sequence>
<keyword evidence="6" id="KW-1185">Reference proteome</keyword>
<keyword evidence="3 4" id="KW-0012">Acyltransferase</keyword>
<evidence type="ECO:0000256" key="4">
    <source>
        <dbReference type="RuleBase" id="RU003557"/>
    </source>
</evidence>
<proteinExistence type="inferred from homology"/>
<dbReference type="NCBIfam" id="TIGR01930">
    <property type="entry name" value="AcCoA-C-Actrans"/>
    <property type="match status" value="1"/>
</dbReference>
<dbReference type="Gene3D" id="3.40.47.10">
    <property type="match status" value="2"/>
</dbReference>
<dbReference type="PROSITE" id="PS00737">
    <property type="entry name" value="THIOLASE_2"/>
    <property type="match status" value="1"/>
</dbReference>
<evidence type="ECO:0000256" key="2">
    <source>
        <dbReference type="ARBA" id="ARBA00022679"/>
    </source>
</evidence>
<dbReference type="PANTHER" id="PTHR43365:SF1">
    <property type="entry name" value="ACETYL-COA C-ACYLTRANSFERASE"/>
    <property type="match status" value="1"/>
</dbReference>
<dbReference type="OrthoDB" id="9764638at2"/>
<protein>
    <submittedName>
        <fullName evidence="5">Acyl-CoA dehydrogenase</fullName>
    </submittedName>
</protein>
<dbReference type="InterPro" id="IPR020613">
    <property type="entry name" value="Thiolase_CS"/>
</dbReference>
<organism evidence="5 6">
    <name type="scientific">Mycolicibacterium duvalii</name>
    <dbReference type="NCBI Taxonomy" id="39688"/>
    <lineage>
        <taxon>Bacteria</taxon>
        <taxon>Bacillati</taxon>
        <taxon>Actinomycetota</taxon>
        <taxon>Actinomycetes</taxon>
        <taxon>Mycobacteriales</taxon>
        <taxon>Mycobacteriaceae</taxon>
        <taxon>Mycolicibacterium</taxon>
    </lineage>
</organism>
<dbReference type="RefSeq" id="WP_098003394.1">
    <property type="nucleotide sequence ID" value="NZ_AP022563.1"/>
</dbReference>
<keyword evidence="2 4" id="KW-0808">Transferase</keyword>
<dbReference type="Pfam" id="PF00108">
    <property type="entry name" value="Thiolase_N"/>
    <property type="match status" value="1"/>
</dbReference>
<evidence type="ECO:0000256" key="3">
    <source>
        <dbReference type="ARBA" id="ARBA00023315"/>
    </source>
</evidence>
<dbReference type="InterPro" id="IPR002155">
    <property type="entry name" value="Thiolase"/>
</dbReference>
<dbReference type="SUPFAM" id="SSF53901">
    <property type="entry name" value="Thiolase-like"/>
    <property type="match status" value="2"/>
</dbReference>
<name>A0A7I7JUY6_9MYCO</name>
<reference evidence="5 6" key="1">
    <citation type="journal article" date="2019" name="Emerg. Microbes Infect.">
        <title>Comprehensive subspecies identification of 175 nontuberculous mycobacteria species based on 7547 genomic profiles.</title>
        <authorList>
            <person name="Matsumoto Y."/>
            <person name="Kinjo T."/>
            <person name="Motooka D."/>
            <person name="Nabeya D."/>
            <person name="Jung N."/>
            <person name="Uechi K."/>
            <person name="Horii T."/>
            <person name="Iida T."/>
            <person name="Fujita J."/>
            <person name="Nakamura S."/>
        </authorList>
    </citation>
    <scope>NUCLEOTIDE SEQUENCE [LARGE SCALE GENOMIC DNA]</scope>
    <source>
        <strain evidence="5 6">JCM 6396</strain>
    </source>
</reference>
<accession>A0A7I7JUY6</accession>
<dbReference type="InterPro" id="IPR020617">
    <property type="entry name" value="Thiolase_C"/>
</dbReference>
<dbReference type="Pfam" id="PF02803">
    <property type="entry name" value="Thiolase_C"/>
    <property type="match status" value="1"/>
</dbReference>
<dbReference type="CDD" id="cd00751">
    <property type="entry name" value="thiolase"/>
    <property type="match status" value="1"/>
</dbReference>
<dbReference type="PANTHER" id="PTHR43365">
    <property type="entry name" value="BLR7806 PROTEIN"/>
    <property type="match status" value="1"/>
</dbReference>
<dbReference type="Proteomes" id="UP000467006">
    <property type="component" value="Chromosome"/>
</dbReference>
<evidence type="ECO:0000313" key="6">
    <source>
        <dbReference type="Proteomes" id="UP000467006"/>
    </source>
</evidence>
<dbReference type="InterPro" id="IPR020616">
    <property type="entry name" value="Thiolase_N"/>
</dbReference>